<dbReference type="CDD" id="cd01335">
    <property type="entry name" value="Radical_SAM"/>
    <property type="match status" value="1"/>
</dbReference>
<dbReference type="GO" id="GO:0051539">
    <property type="term" value="F:4 iron, 4 sulfur cluster binding"/>
    <property type="evidence" value="ECO:0007669"/>
    <property type="project" value="UniProtKB-UniRule"/>
</dbReference>
<evidence type="ECO:0000256" key="2">
    <source>
        <dbReference type="ARBA" id="ARBA00017228"/>
    </source>
</evidence>
<dbReference type="Proteomes" id="UP000183639">
    <property type="component" value="Unassembled WGS sequence"/>
</dbReference>
<evidence type="ECO:0000259" key="4">
    <source>
        <dbReference type="PROSITE" id="PS51918"/>
    </source>
</evidence>
<keyword evidence="3" id="KW-0479">Metal-binding</keyword>
<dbReference type="SFLD" id="SFLDF00288">
    <property type="entry name" value="HemN-like__clustered_with_nucl"/>
    <property type="match status" value="1"/>
</dbReference>
<dbReference type="InterPro" id="IPR004559">
    <property type="entry name" value="HemW-like"/>
</dbReference>
<proteinExistence type="inferred from homology"/>
<dbReference type="GO" id="GO:0046872">
    <property type="term" value="F:metal ion binding"/>
    <property type="evidence" value="ECO:0007669"/>
    <property type="project" value="UniProtKB-UniRule"/>
</dbReference>
<dbReference type="OrthoDB" id="9808022at2"/>
<dbReference type="RefSeq" id="WP_075442414.1">
    <property type="nucleotide sequence ID" value="NZ_FOQK01000004.1"/>
</dbReference>
<keyword evidence="3" id="KW-0963">Cytoplasm</keyword>
<keyword evidence="3" id="KW-0408">Iron</keyword>
<dbReference type="PANTHER" id="PTHR13932">
    <property type="entry name" value="COPROPORPHYRINIGEN III OXIDASE"/>
    <property type="match status" value="1"/>
</dbReference>
<reference evidence="5 6" key="1">
    <citation type="submission" date="2016-10" db="EMBL/GenBank/DDBJ databases">
        <authorList>
            <person name="de Groot N.N."/>
        </authorList>
    </citation>
    <scope>NUCLEOTIDE SEQUENCE [LARGE SCALE GENOMIC DNA]</scope>
    <source>
        <strain evidence="5 6">Z108</strain>
    </source>
</reference>
<evidence type="ECO:0000256" key="1">
    <source>
        <dbReference type="ARBA" id="ARBA00006100"/>
    </source>
</evidence>
<feature type="domain" description="Radical SAM core" evidence="4">
    <location>
        <begin position="1"/>
        <end position="239"/>
    </location>
</feature>
<dbReference type="SFLD" id="SFLDG01065">
    <property type="entry name" value="anaerobic_coproporphyrinogen-I"/>
    <property type="match status" value="1"/>
</dbReference>
<dbReference type="SFLD" id="SFLDS00029">
    <property type="entry name" value="Radical_SAM"/>
    <property type="match status" value="1"/>
</dbReference>
<dbReference type="PANTHER" id="PTHR13932:SF5">
    <property type="entry name" value="RADICAL S-ADENOSYL METHIONINE DOMAIN-CONTAINING PROTEIN 1, MITOCHONDRIAL"/>
    <property type="match status" value="1"/>
</dbReference>
<dbReference type="Pfam" id="PF06969">
    <property type="entry name" value="HemN_C"/>
    <property type="match status" value="1"/>
</dbReference>
<dbReference type="InterPro" id="IPR058240">
    <property type="entry name" value="rSAM_sf"/>
</dbReference>
<dbReference type="SMART" id="SM00729">
    <property type="entry name" value="Elp3"/>
    <property type="match status" value="1"/>
</dbReference>
<dbReference type="InterPro" id="IPR023404">
    <property type="entry name" value="rSAM_horseshoe"/>
</dbReference>
<evidence type="ECO:0000256" key="3">
    <source>
        <dbReference type="RuleBase" id="RU364116"/>
    </source>
</evidence>
<dbReference type="GO" id="GO:0005737">
    <property type="term" value="C:cytoplasm"/>
    <property type="evidence" value="ECO:0007669"/>
    <property type="project" value="UniProtKB-SubCell"/>
</dbReference>
<gene>
    <name evidence="5" type="ORF">SAMN04487861_104117</name>
</gene>
<dbReference type="Gene3D" id="3.80.30.20">
    <property type="entry name" value="tm_1862 like domain"/>
    <property type="match status" value="1"/>
</dbReference>
<dbReference type="NCBIfam" id="TIGR00539">
    <property type="entry name" value="hemN_rel"/>
    <property type="match status" value="1"/>
</dbReference>
<dbReference type="AlphaFoldDB" id="A0A1I3CTP2"/>
<comment type="function">
    <text evidence="3">Probably acts as a heme chaperone, transferring heme to an unknown acceptor. Binds one molecule of heme per monomer, possibly covalently. Binds 1 [4Fe-4S] cluster. The cluster is coordinated with 3 cysteines and an exchangeable S-adenosyl-L-methionine.</text>
</comment>
<dbReference type="PROSITE" id="PS51918">
    <property type="entry name" value="RADICAL_SAM"/>
    <property type="match status" value="1"/>
</dbReference>
<dbReference type="GO" id="GO:0006779">
    <property type="term" value="P:porphyrin-containing compound biosynthetic process"/>
    <property type="evidence" value="ECO:0007669"/>
    <property type="project" value="InterPro"/>
</dbReference>
<organism evidence="5 6">
    <name type="scientific">Selenomonas ruminantium</name>
    <dbReference type="NCBI Taxonomy" id="971"/>
    <lineage>
        <taxon>Bacteria</taxon>
        <taxon>Bacillati</taxon>
        <taxon>Bacillota</taxon>
        <taxon>Negativicutes</taxon>
        <taxon>Selenomonadales</taxon>
        <taxon>Selenomonadaceae</taxon>
        <taxon>Selenomonas</taxon>
    </lineage>
</organism>
<dbReference type="InterPro" id="IPR010723">
    <property type="entry name" value="HemN_C"/>
</dbReference>
<comment type="similarity">
    <text evidence="1">Belongs to the anaerobic coproporphyrinogen-III oxidase family. HemW subfamily.</text>
</comment>
<sequence length="387" mass="43005">MKQKQWGVYVHIPFCRQKCFYCDFPSFAGRERYMEEYVRALCQEIAVRGSSYARRWGNPATIYIGGGTPSALPAALMEQLLLAIGTVFRPADAQAEFTVECNPGTVDAAYLAMMRIHGANRLSFGVQSFDDGLLRRIGRIHDGQQAVQAVTMAKAAGFSNISIDLMYGLPGQTLAQLKASVGQALALEPAHISIYGLQLEEGTAFARMQEMGKLELPDDEAVEEMYDYMTEALPAKGYERYEISNFARDGLASRHNLSYWQDVPYLGLGAAAHSYLEGQRWEAVAGIPDYIALIQAGRRPCEPEEPATRAIAMEEFAFLALRTAAGISRQQFQQKFGCSLDSVYQKAVQRLSAKGFLIDDGDAVRLTKLGMKYGNWAFEEFLLTEEE</sequence>
<dbReference type="GO" id="GO:0004109">
    <property type="term" value="F:coproporphyrinogen oxidase activity"/>
    <property type="evidence" value="ECO:0007669"/>
    <property type="project" value="InterPro"/>
</dbReference>
<evidence type="ECO:0000313" key="5">
    <source>
        <dbReference type="EMBL" id="SFH77601.1"/>
    </source>
</evidence>
<dbReference type="InterPro" id="IPR034505">
    <property type="entry name" value="Coproporphyrinogen-III_oxidase"/>
</dbReference>
<accession>A0A1I3CTP2</accession>
<keyword evidence="3" id="KW-0349">Heme</keyword>
<dbReference type="EMBL" id="FOQK01000004">
    <property type="protein sequence ID" value="SFH77601.1"/>
    <property type="molecule type" value="Genomic_DNA"/>
</dbReference>
<dbReference type="Pfam" id="PF04055">
    <property type="entry name" value="Radical_SAM"/>
    <property type="match status" value="1"/>
</dbReference>
<comment type="subcellular location">
    <subcellularLocation>
        <location evidence="3">Cytoplasm</location>
    </subcellularLocation>
</comment>
<dbReference type="SFLD" id="SFLDG01082">
    <property type="entry name" value="B12-binding_domain_containing"/>
    <property type="match status" value="1"/>
</dbReference>
<keyword evidence="3" id="KW-0949">S-adenosyl-L-methionine</keyword>
<evidence type="ECO:0000313" key="6">
    <source>
        <dbReference type="Proteomes" id="UP000183639"/>
    </source>
</evidence>
<dbReference type="SUPFAM" id="SSF102114">
    <property type="entry name" value="Radical SAM enzymes"/>
    <property type="match status" value="1"/>
</dbReference>
<dbReference type="SFLD" id="SFLDF00562">
    <property type="entry name" value="HemN-like__clustered_with_heat"/>
    <property type="match status" value="1"/>
</dbReference>
<keyword evidence="3" id="KW-0004">4Fe-4S</keyword>
<protein>
    <recommendedName>
        <fullName evidence="2 3">Heme chaperone HemW</fullName>
    </recommendedName>
</protein>
<dbReference type="InterPro" id="IPR007197">
    <property type="entry name" value="rSAM"/>
</dbReference>
<keyword evidence="3" id="KW-0411">Iron-sulfur</keyword>
<dbReference type="InterPro" id="IPR006638">
    <property type="entry name" value="Elp3/MiaA/NifB-like_rSAM"/>
</dbReference>
<keyword evidence="3" id="KW-0143">Chaperone</keyword>
<name>A0A1I3CTP2_SELRU</name>